<dbReference type="PROSITE" id="PS51257">
    <property type="entry name" value="PROKAR_LIPOPROTEIN"/>
    <property type="match status" value="1"/>
</dbReference>
<organism evidence="5 6">
    <name type="scientific">Cotesia congregata</name>
    <name type="common">Parasitoid wasp</name>
    <name type="synonym">Apanteles congregatus</name>
    <dbReference type="NCBI Taxonomy" id="51543"/>
    <lineage>
        <taxon>Eukaryota</taxon>
        <taxon>Metazoa</taxon>
        <taxon>Ecdysozoa</taxon>
        <taxon>Arthropoda</taxon>
        <taxon>Hexapoda</taxon>
        <taxon>Insecta</taxon>
        <taxon>Pterygota</taxon>
        <taxon>Neoptera</taxon>
        <taxon>Endopterygota</taxon>
        <taxon>Hymenoptera</taxon>
        <taxon>Apocrita</taxon>
        <taxon>Ichneumonoidea</taxon>
        <taxon>Braconidae</taxon>
        <taxon>Microgastrinae</taxon>
        <taxon>Cotesia</taxon>
    </lineage>
</organism>
<dbReference type="EMBL" id="CAJNRD030001122">
    <property type="protein sequence ID" value="CAG5101132.1"/>
    <property type="molecule type" value="Genomic_DNA"/>
</dbReference>
<feature type="chain" id="PRO_5035285576" evidence="3">
    <location>
        <begin position="22"/>
        <end position="430"/>
    </location>
</feature>
<dbReference type="InterPro" id="IPR003599">
    <property type="entry name" value="Ig_sub"/>
</dbReference>
<feature type="domain" description="Ig-like" evidence="4">
    <location>
        <begin position="173"/>
        <end position="261"/>
    </location>
</feature>
<dbReference type="Proteomes" id="UP000786811">
    <property type="component" value="Unassembled WGS sequence"/>
</dbReference>
<name>A0A8J2HJV7_COTCN</name>
<dbReference type="SMART" id="SM00408">
    <property type="entry name" value="IGc2"/>
    <property type="match status" value="2"/>
</dbReference>
<evidence type="ECO:0000313" key="5">
    <source>
        <dbReference type="EMBL" id="CAG5101132.1"/>
    </source>
</evidence>
<dbReference type="GO" id="GO:0043025">
    <property type="term" value="C:neuronal cell body"/>
    <property type="evidence" value="ECO:0007669"/>
    <property type="project" value="TreeGrafter"/>
</dbReference>
<evidence type="ECO:0000259" key="4">
    <source>
        <dbReference type="PROSITE" id="PS50835"/>
    </source>
</evidence>
<proteinExistence type="predicted"/>
<keyword evidence="1" id="KW-0677">Repeat</keyword>
<reference evidence="5" key="1">
    <citation type="submission" date="2021-04" db="EMBL/GenBank/DDBJ databases">
        <authorList>
            <person name="Chebbi M.A.C M."/>
        </authorList>
    </citation>
    <scope>NUCLEOTIDE SEQUENCE</scope>
</reference>
<dbReference type="GO" id="GO:0050808">
    <property type="term" value="P:synapse organization"/>
    <property type="evidence" value="ECO:0007669"/>
    <property type="project" value="TreeGrafter"/>
</dbReference>
<dbReference type="InterPro" id="IPR050958">
    <property type="entry name" value="Cell_Adh-Cytoskel_Orgn"/>
</dbReference>
<dbReference type="PROSITE" id="PS50835">
    <property type="entry name" value="IG_LIKE"/>
    <property type="match status" value="3"/>
</dbReference>
<dbReference type="OrthoDB" id="10062932at2759"/>
<dbReference type="SUPFAM" id="SSF49265">
    <property type="entry name" value="Fibronectin type III"/>
    <property type="match status" value="1"/>
</dbReference>
<evidence type="ECO:0000313" key="6">
    <source>
        <dbReference type="Proteomes" id="UP000786811"/>
    </source>
</evidence>
<evidence type="ECO:0000256" key="2">
    <source>
        <dbReference type="ARBA" id="ARBA00023319"/>
    </source>
</evidence>
<feature type="signal peptide" evidence="3">
    <location>
        <begin position="1"/>
        <end position="21"/>
    </location>
</feature>
<evidence type="ECO:0000256" key="3">
    <source>
        <dbReference type="SAM" id="SignalP"/>
    </source>
</evidence>
<keyword evidence="2" id="KW-0393">Immunoglobulin domain</keyword>
<keyword evidence="6" id="KW-1185">Reference proteome</keyword>
<feature type="domain" description="Ig-like" evidence="4">
    <location>
        <begin position="33"/>
        <end position="116"/>
    </location>
</feature>
<protein>
    <submittedName>
        <fullName evidence="5">Similar to LSAMP: Limbic system-associated membrane protein (Homo sapiens)</fullName>
    </submittedName>
</protein>
<dbReference type="FunFam" id="2.60.40.10:FF:000107">
    <property type="entry name" value="Myosin, light chain kinase a"/>
    <property type="match status" value="1"/>
</dbReference>
<dbReference type="InterPro" id="IPR036179">
    <property type="entry name" value="Ig-like_dom_sf"/>
</dbReference>
<dbReference type="Gene3D" id="2.60.40.10">
    <property type="entry name" value="Immunoglobulins"/>
    <property type="match status" value="4"/>
</dbReference>
<feature type="domain" description="Ig-like" evidence="4">
    <location>
        <begin position="121"/>
        <end position="156"/>
    </location>
</feature>
<dbReference type="GO" id="GO:0007156">
    <property type="term" value="P:homophilic cell adhesion via plasma membrane adhesion molecules"/>
    <property type="evidence" value="ECO:0007669"/>
    <property type="project" value="TreeGrafter"/>
</dbReference>
<sequence>MVQRWFICVTVVGIWILSCKSSNSAQTAVKTFQNNTVILPCHVESLGVQTIVRWWREDTLLADSSDPNLIHLPRIKMWDNMSLEVSQVQPQDSGKYVCQASRPAPWGHVTQVQTIEVLYPPSIHSVPEAGELEVNFGDEVEMACIAKGVPYPSISWRMKVNFVWCNLWLKYKPEIESKKSWIHASPGIRAQLDCKVTAYPDAKVDWFIENERVTYSSRIVKFIAGQVHSLVIRNVRPSDYGYYICRATNDLGVSETSIELSGIANAAVFKESNPIATNAYNFIWEVDSYIPIIEYQFWFRKYSTLDRGRDWHKLFIPSGSDAIGPLHGKSFNLTGLTPATYYEALILSRNRYGWSKPSKILRFATEGAARKDHYKVEAAYEGSPLAVIMNDSPTPRSETLNSASIVNTRDSTLSIVLVVFLLSISLEQLL</sequence>
<evidence type="ECO:0000256" key="1">
    <source>
        <dbReference type="ARBA" id="ARBA00022737"/>
    </source>
</evidence>
<dbReference type="PANTHER" id="PTHR45080">
    <property type="entry name" value="CONTACTIN 5"/>
    <property type="match status" value="1"/>
</dbReference>
<keyword evidence="3" id="KW-0732">Signal</keyword>
<dbReference type="GO" id="GO:0005886">
    <property type="term" value="C:plasma membrane"/>
    <property type="evidence" value="ECO:0007669"/>
    <property type="project" value="TreeGrafter"/>
</dbReference>
<dbReference type="Pfam" id="PF07679">
    <property type="entry name" value="I-set"/>
    <property type="match status" value="1"/>
</dbReference>
<dbReference type="InterPro" id="IPR003961">
    <property type="entry name" value="FN3_dom"/>
</dbReference>
<accession>A0A8J2HJV7</accession>
<dbReference type="InterPro" id="IPR036116">
    <property type="entry name" value="FN3_sf"/>
</dbReference>
<dbReference type="GO" id="GO:0008046">
    <property type="term" value="F:axon guidance receptor activity"/>
    <property type="evidence" value="ECO:0007669"/>
    <property type="project" value="TreeGrafter"/>
</dbReference>
<dbReference type="InterPro" id="IPR003598">
    <property type="entry name" value="Ig_sub2"/>
</dbReference>
<dbReference type="CDD" id="cd00063">
    <property type="entry name" value="FN3"/>
    <property type="match status" value="1"/>
</dbReference>
<comment type="caution">
    <text evidence="5">The sequence shown here is derived from an EMBL/GenBank/DDBJ whole genome shotgun (WGS) entry which is preliminary data.</text>
</comment>
<dbReference type="InterPro" id="IPR013098">
    <property type="entry name" value="Ig_I-set"/>
</dbReference>
<dbReference type="Pfam" id="PF13927">
    <property type="entry name" value="Ig_3"/>
    <property type="match status" value="1"/>
</dbReference>
<dbReference type="AlphaFoldDB" id="A0A8J2HJV7"/>
<dbReference type="PANTHER" id="PTHR45080:SF4">
    <property type="entry name" value="GH03113P"/>
    <property type="match status" value="1"/>
</dbReference>
<dbReference type="GO" id="GO:0030424">
    <property type="term" value="C:axon"/>
    <property type="evidence" value="ECO:0007669"/>
    <property type="project" value="TreeGrafter"/>
</dbReference>
<dbReference type="InterPro" id="IPR013783">
    <property type="entry name" value="Ig-like_fold"/>
</dbReference>
<dbReference type="InterPro" id="IPR007110">
    <property type="entry name" value="Ig-like_dom"/>
</dbReference>
<dbReference type="SUPFAM" id="SSF48726">
    <property type="entry name" value="Immunoglobulin"/>
    <property type="match status" value="3"/>
</dbReference>
<dbReference type="SMART" id="SM00409">
    <property type="entry name" value="IG"/>
    <property type="match status" value="2"/>
</dbReference>
<gene>
    <name evidence="5" type="ORF">HICCMSTLAB_LOCUS10205</name>
</gene>